<evidence type="ECO:0000313" key="1">
    <source>
        <dbReference type="EMBL" id="BDD12923.1"/>
    </source>
</evidence>
<reference evidence="1 2" key="1">
    <citation type="submission" date="2021-12" db="EMBL/GenBank/DDBJ databases">
        <title>Genome sequencing of bacteria with rrn-lacking chromosome and rrn-plasmid.</title>
        <authorList>
            <person name="Anda M."/>
            <person name="Iwasaki W."/>
        </authorList>
    </citation>
    <scope>NUCLEOTIDE SEQUENCE [LARGE SCALE GENOMIC DNA]</scope>
    <source>
        <strain evidence="1 2">DSM 100852</strain>
        <plasmid evidence="1 2">pFA8</plasmid>
    </source>
</reference>
<dbReference type="EMBL" id="AP025322">
    <property type="protein sequence ID" value="BDD12923.1"/>
    <property type="molecule type" value="Genomic_DNA"/>
</dbReference>
<evidence type="ECO:0008006" key="3">
    <source>
        <dbReference type="Google" id="ProtNLM"/>
    </source>
</evidence>
<proteinExistence type="predicted"/>
<dbReference type="AlphaFoldDB" id="A0AAU9DAI7"/>
<geneLocation type="plasmid" evidence="1 2">
    <name>pFA8</name>
</geneLocation>
<dbReference type="KEGG" id="fax:FUAX_53550"/>
<sequence>MSHNCKIALVLLTLLFSCRKAEVKQRKNIFDINGNYLGVSEFNVVKGDTIYDEGVVNYHENGTKSMRFHVKDGKKHGDICCYDTAGQQVVTGTYFNGKQDSIWHTYYYESGNKRSALFFDSGHLINEYIYYDSAISKIKYHIYYTPDEKIAYKRSYDVDGNFSEKGEKTPFIIWRADNDFIKVGEQLEVAVSTPVIIGTHVALLFRFSNLDSTWTRLNMIPEYHYARLKKRITVNENHILEVQLITRENGKDEIGYDKKVFPVVP</sequence>
<protein>
    <recommendedName>
        <fullName evidence="3">MORN repeat variant</fullName>
    </recommendedName>
</protein>
<keyword evidence="2" id="KW-1185">Reference proteome</keyword>
<gene>
    <name evidence="1" type="ORF">FUAX_53550</name>
</gene>
<dbReference type="Proteomes" id="UP001348817">
    <property type="component" value="Plasmid pFA8"/>
</dbReference>
<organism evidence="1 2">
    <name type="scientific">Fulvitalea axinellae</name>
    <dbReference type="NCBI Taxonomy" id="1182444"/>
    <lineage>
        <taxon>Bacteria</taxon>
        <taxon>Pseudomonadati</taxon>
        <taxon>Bacteroidota</taxon>
        <taxon>Cytophagia</taxon>
        <taxon>Cytophagales</taxon>
        <taxon>Persicobacteraceae</taxon>
        <taxon>Fulvitalea</taxon>
    </lineage>
</organism>
<keyword evidence="1" id="KW-0614">Plasmid</keyword>
<accession>A0AAU9DAI7</accession>
<dbReference type="RefSeq" id="WP_338396155.1">
    <property type="nucleotide sequence ID" value="NZ_AP025322.1"/>
</dbReference>
<evidence type="ECO:0000313" key="2">
    <source>
        <dbReference type="Proteomes" id="UP001348817"/>
    </source>
</evidence>
<name>A0AAU9DAI7_9BACT</name>
<dbReference type="SUPFAM" id="SSF82185">
    <property type="entry name" value="Histone H3 K4-specific methyltransferase SET7/9 N-terminal domain"/>
    <property type="match status" value="1"/>
</dbReference>
<dbReference type="PROSITE" id="PS51257">
    <property type="entry name" value="PROKAR_LIPOPROTEIN"/>
    <property type="match status" value="1"/>
</dbReference>
<dbReference type="Gene3D" id="2.20.110.10">
    <property type="entry name" value="Histone H3 K4-specific methyltransferase SET7/9 N-terminal domain"/>
    <property type="match status" value="1"/>
</dbReference>